<keyword evidence="3" id="KW-1185">Reference proteome</keyword>
<name>A0A1V9ZA39_9STRA</name>
<dbReference type="EMBL" id="JNBS01002164">
    <property type="protein sequence ID" value="OQR94802.1"/>
    <property type="molecule type" value="Genomic_DNA"/>
</dbReference>
<organism evidence="2 3">
    <name type="scientific">Thraustotheca clavata</name>
    <dbReference type="NCBI Taxonomy" id="74557"/>
    <lineage>
        <taxon>Eukaryota</taxon>
        <taxon>Sar</taxon>
        <taxon>Stramenopiles</taxon>
        <taxon>Oomycota</taxon>
        <taxon>Saprolegniomycetes</taxon>
        <taxon>Saprolegniales</taxon>
        <taxon>Achlyaceae</taxon>
        <taxon>Thraustotheca</taxon>
    </lineage>
</organism>
<dbReference type="AlphaFoldDB" id="A0A1V9ZA39"/>
<proteinExistence type="predicted"/>
<gene>
    <name evidence="2" type="ORF">THRCLA_08083</name>
</gene>
<evidence type="ECO:0000313" key="3">
    <source>
        <dbReference type="Proteomes" id="UP000243217"/>
    </source>
</evidence>
<evidence type="ECO:0000313" key="2">
    <source>
        <dbReference type="EMBL" id="OQR94802.1"/>
    </source>
</evidence>
<reference evidence="2 3" key="1">
    <citation type="journal article" date="2014" name="Genome Biol. Evol.">
        <title>The secreted proteins of Achlya hypogyna and Thraustotheca clavata identify the ancestral oomycete secretome and reveal gene acquisitions by horizontal gene transfer.</title>
        <authorList>
            <person name="Misner I."/>
            <person name="Blouin N."/>
            <person name="Leonard G."/>
            <person name="Richards T.A."/>
            <person name="Lane C.E."/>
        </authorList>
    </citation>
    <scope>NUCLEOTIDE SEQUENCE [LARGE SCALE GENOMIC DNA]</scope>
    <source>
        <strain evidence="2 3">ATCC 34112</strain>
    </source>
</reference>
<feature type="transmembrane region" description="Helical" evidence="1">
    <location>
        <begin position="182"/>
        <end position="201"/>
    </location>
</feature>
<dbReference type="Proteomes" id="UP000243217">
    <property type="component" value="Unassembled WGS sequence"/>
</dbReference>
<accession>A0A1V9ZA39</accession>
<sequence>MRVVLPRMLVGMRFIIWYLLSINSILGPLKTFYGYYLSTDSNDMAAYLKAPRNAISTDLILIATLNFLFSETTKLCKEFGGYFINNLTSNFQQILITNVSDALNPSLISFALDDANYGNTAGTWSARSTKSAHKNTITRNGSFSCGVGYIPIYVTKRGMSNFQGFRWTGKYIYHFVNSIKNLFGVYTIVCPLLTIIFSAIWRTTTHTSGIISYILSSPFPASGVVVNTTTNLQRRIAWSQLNEADTTTSTLFEVLQQYTFRIVPDVAKQITRSKVSGLHGLVGLTYGKYHVVGFMEWVL</sequence>
<keyword evidence="1" id="KW-0472">Membrane</keyword>
<evidence type="ECO:0000256" key="1">
    <source>
        <dbReference type="SAM" id="Phobius"/>
    </source>
</evidence>
<comment type="caution">
    <text evidence="2">The sequence shown here is derived from an EMBL/GenBank/DDBJ whole genome shotgun (WGS) entry which is preliminary data.</text>
</comment>
<keyword evidence="1" id="KW-0812">Transmembrane</keyword>
<keyword evidence="1" id="KW-1133">Transmembrane helix</keyword>
<feature type="transmembrane region" description="Helical" evidence="1">
    <location>
        <begin position="12"/>
        <end position="33"/>
    </location>
</feature>
<protein>
    <submittedName>
        <fullName evidence="2">Uncharacterized protein</fullName>
    </submittedName>
</protein>